<dbReference type="EMBL" id="JBHRZF010000116">
    <property type="protein sequence ID" value="MFC3861013.1"/>
    <property type="molecule type" value="Genomic_DNA"/>
</dbReference>
<proteinExistence type="predicted"/>
<protein>
    <submittedName>
        <fullName evidence="1">Uncharacterized protein</fullName>
    </submittedName>
</protein>
<keyword evidence="2" id="KW-1185">Reference proteome</keyword>
<accession>A0ABV8A5R6</accession>
<evidence type="ECO:0000313" key="2">
    <source>
        <dbReference type="Proteomes" id="UP001595748"/>
    </source>
</evidence>
<comment type="caution">
    <text evidence="1">The sequence shown here is derived from an EMBL/GenBank/DDBJ whole genome shotgun (WGS) entry which is preliminary data.</text>
</comment>
<feature type="non-terminal residue" evidence="1">
    <location>
        <position position="1"/>
    </location>
</feature>
<dbReference type="RefSeq" id="WP_380077494.1">
    <property type="nucleotide sequence ID" value="NZ_JBHRZF010000116.1"/>
</dbReference>
<sequence>CITEKHVPGVSITTIHSMQLMSLTLLGIPRRQWHSIGSRLNDAYVRLSLHTLDWPLIKKSPLLELDTSGRMVAAETPFGPALVTGRLPAGYSPEGLRRIRDRLKSTTLAHNFTVICFTPSPRRGQTFAVKNASWCQIVPVVPDLFSKFPSVPTTVPPRPHLSTQDDAIFLHGMHQQGYTYGDEWIRIMNCETEERVQLFLLALECDGVISQQQLHRHYALSHDVLPPIPYVDATLAPIHSNPSFLVNTRFYLAEKRWKNHQWATHAHAATITEMRMMLDIPADPEVWKRSEETEKTGRKANRRRVNKPDAIFIGKFGPEAIEADTGSYTMKVVERKIGSFRDQGFDEIIWGVPLLQRRDNLAAAHPIQVLHARWF</sequence>
<gene>
    <name evidence="1" type="ORF">ACFOPQ_09595</name>
</gene>
<name>A0ABV8A5R6_9DEIO</name>
<reference evidence="2" key="1">
    <citation type="journal article" date="2019" name="Int. J. Syst. Evol. Microbiol.">
        <title>The Global Catalogue of Microorganisms (GCM) 10K type strain sequencing project: providing services to taxonomists for standard genome sequencing and annotation.</title>
        <authorList>
            <consortium name="The Broad Institute Genomics Platform"/>
            <consortium name="The Broad Institute Genome Sequencing Center for Infectious Disease"/>
            <person name="Wu L."/>
            <person name="Ma J."/>
        </authorList>
    </citation>
    <scope>NUCLEOTIDE SEQUENCE [LARGE SCALE GENOMIC DNA]</scope>
    <source>
        <strain evidence="2">CCTCC AB 2013263</strain>
    </source>
</reference>
<dbReference type="Proteomes" id="UP001595748">
    <property type="component" value="Unassembled WGS sequence"/>
</dbReference>
<organism evidence="1 2">
    <name type="scientific">Deinococcus antarcticus</name>
    <dbReference type="NCBI Taxonomy" id="1298767"/>
    <lineage>
        <taxon>Bacteria</taxon>
        <taxon>Thermotogati</taxon>
        <taxon>Deinococcota</taxon>
        <taxon>Deinococci</taxon>
        <taxon>Deinococcales</taxon>
        <taxon>Deinococcaceae</taxon>
        <taxon>Deinococcus</taxon>
    </lineage>
</organism>
<evidence type="ECO:0000313" key="1">
    <source>
        <dbReference type="EMBL" id="MFC3861013.1"/>
    </source>
</evidence>